<accession>A0A6J4M6W4</accession>
<dbReference type="EMBL" id="CADCUD010000172">
    <property type="protein sequence ID" value="CAA9350432.1"/>
    <property type="molecule type" value="Genomic_DNA"/>
</dbReference>
<name>A0A6J4M6W4_9ACTN</name>
<gene>
    <name evidence="2" type="ORF">AVDCRST_MAG46-2561</name>
</gene>
<protein>
    <submittedName>
        <fullName evidence="2">Chromosome (Plasmid) partitioning protein ParB</fullName>
    </submittedName>
</protein>
<sequence>MTTFDPASLESSEERSARLRAMGAVLDDATDETDEGWGRAPSGAADLNDAALRRDVPPHHGG</sequence>
<organism evidence="2">
    <name type="scientific">uncultured Nocardioidaceae bacterium</name>
    <dbReference type="NCBI Taxonomy" id="253824"/>
    <lineage>
        <taxon>Bacteria</taxon>
        <taxon>Bacillati</taxon>
        <taxon>Actinomycetota</taxon>
        <taxon>Actinomycetes</taxon>
        <taxon>Propionibacteriales</taxon>
        <taxon>Nocardioidaceae</taxon>
        <taxon>environmental samples</taxon>
    </lineage>
</organism>
<proteinExistence type="predicted"/>
<feature type="compositionally biased region" description="Basic and acidic residues" evidence="1">
    <location>
        <begin position="51"/>
        <end position="62"/>
    </location>
</feature>
<feature type="region of interest" description="Disordered" evidence="1">
    <location>
        <begin position="26"/>
        <end position="62"/>
    </location>
</feature>
<evidence type="ECO:0000256" key="1">
    <source>
        <dbReference type="SAM" id="MobiDB-lite"/>
    </source>
</evidence>
<evidence type="ECO:0000313" key="2">
    <source>
        <dbReference type="EMBL" id="CAA9350432.1"/>
    </source>
</evidence>
<reference evidence="2" key="1">
    <citation type="submission" date="2020-02" db="EMBL/GenBank/DDBJ databases">
        <authorList>
            <person name="Meier V. D."/>
        </authorList>
    </citation>
    <scope>NUCLEOTIDE SEQUENCE</scope>
    <source>
        <strain evidence="2">AVDCRST_MAG46</strain>
    </source>
</reference>
<dbReference type="AlphaFoldDB" id="A0A6J4M6W4"/>